<dbReference type="SUPFAM" id="SSF54928">
    <property type="entry name" value="RNA-binding domain, RBD"/>
    <property type="match status" value="1"/>
</dbReference>
<keyword evidence="7" id="KW-1185">Reference proteome</keyword>
<dbReference type="InterPro" id="IPR003034">
    <property type="entry name" value="SAP_dom"/>
</dbReference>
<dbReference type="Pfam" id="PF02037">
    <property type="entry name" value="SAP"/>
    <property type="match status" value="1"/>
</dbReference>
<feature type="region of interest" description="Disordered" evidence="3">
    <location>
        <begin position="103"/>
        <end position="200"/>
    </location>
</feature>
<comment type="caution">
    <text evidence="6">The sequence shown here is derived from an EMBL/GenBank/DDBJ whole genome shotgun (WGS) entry which is preliminary data.</text>
</comment>
<feature type="domain" description="SAP" evidence="5">
    <location>
        <begin position="14"/>
        <end position="48"/>
    </location>
</feature>
<dbReference type="EMBL" id="JAFNEN010000265">
    <property type="protein sequence ID" value="KAG8187627.1"/>
    <property type="molecule type" value="Genomic_DNA"/>
</dbReference>
<protein>
    <recommendedName>
        <fullName evidence="8">Apoptotic chromatin condensation inducer in the nucleus</fullName>
    </recommendedName>
</protein>
<feature type="compositionally biased region" description="Basic and acidic residues" evidence="3">
    <location>
        <begin position="1202"/>
        <end position="1213"/>
    </location>
</feature>
<feature type="compositionally biased region" description="Basic and acidic residues" evidence="3">
    <location>
        <begin position="617"/>
        <end position="626"/>
    </location>
</feature>
<feature type="region of interest" description="Disordered" evidence="3">
    <location>
        <begin position="455"/>
        <end position="481"/>
    </location>
</feature>
<feature type="region of interest" description="Disordered" evidence="3">
    <location>
        <begin position="1495"/>
        <end position="1558"/>
    </location>
</feature>
<feature type="domain" description="RRM" evidence="4">
    <location>
        <begin position="1318"/>
        <end position="1395"/>
    </location>
</feature>
<sequence length="1558" mass="175375">MEDDGSVLLDGKTIANLRVVDLKLELEKRGLSKSGSKKDLVKRLKQQVEFEKLSQRKSTGDCDLKIELDADTEQNEFVQQYLAQQQKIYAQQKEVKRQVELEEIQKSGDEKESCDSTKGDEDKTEDESDTESKNEQVGKIKICLPPDKTTKDDVFREAVHPASSSNIEGPSKNHVSDDKHSFDSHTAKETFKEVNKDREKELSTAISSLLMVENAPVQDLAEDLSVAAEPDVKDVENDREKELSTAISSLLSVENSNKQVTEPEDLSVPDSGVIRTSHDDDREKDLATAVLSSLLVDQDVETKNEEYAGEPCEETPSEDAVAAKETSQMEPEAKPSSFVEGITKTEVAIEKRLSSAVEDSSKTEIEVTTVEKSSSSIVEDTLKNKADAVFIAKSLPDVKESSQMENKVDTVEDFSQVKTELTINTKSSSVVEESSHMKTDASLIKLNVTVESITSSTEKEASEIIEEKTSSDITNTSPVDSKVPVEAASSVCIEETSEVESSVVTQDYLVNVKEGNVNDQDKPFEEKSPSVVQEPPVESRDNSKGIQEEMSSKMNVSSVPYSLSDIQLPGSPATKPQTKSDSVHAQSDEEQTLNNTNSNITTKSKKPEEGDMNGKASKLEVRDGTSKDIQQGSDSEKPCQSKVSEAGNSKEEVKSDSSSGDEKVKSRDKTRKKKHDSSDDSRSPAKKSSESSRSRRRRNRSSSVEDRGRSRSKSPRGSKSSRRGRRRSPSSEKEHRSKARHKKSGSKKEKSKKREKRSPSSDRSPSPHKDRSPRKPYKVRRKEGNVSSEEERHSKTHRESPKKDAKVGLKARSGSSGDESNSKTHKEDTKMDERKDRSVSSSDEHNSRTRSGESQKKDSKSVRKDTSVSSGDERKSRTRSKESPKKLTEVSQREKSISPEKDFRNKDSEAMDVEQISQKLKSATEESPKKEHTRTSREKQSPTASDFETSSPESSPKKISHSTKRDAIKELKRKHSVSSDEDSKRTESPVKKSKPITPEDSPEPKESPEKKDFESSKEEPPASRRSRRDSSSDSKHQAKRTDSSRIRSPEKVYKDKFNKRSPSPKETRNRESSPEKADDKVSKAEVSDGELPSSRESSPATRTGERKPSTDSVVSKSGTMIVIRKEAPKQKLKIKRDNVVVFKKEEEEVAEKDREEVESKSTTETVETPEPIEEQKLEPGECPDIPPNTNYIRRKIVLSSRKQVDKPSDEPGTKKSKWGSFAASRKAKQTVSISTDSLKNWFPDFKILKEPEAIPEDLPSPVKEERDVEMTPIERVAESSEPKMIAVTRRLQPLPSEAALKPPTEPINDDELGIEPTPVLFVQNLVRPFTLLQLKELLGETGRMVEDGFWIDKIKSKCFVTYETVEEAVKTRKILNGARWPMSNPKILAVSFATEEDLSSHRSGLADQPKPLPPSQPEDDQPIRREREGRTRMVVPPLREWDKDKVSQDSPEKLDRRRDEDRPRDKKEAKKRGGLADDTPAKLLDDLFQKTKAVPCIYWLPLTQEQKKERDERRKQMNQERERRNQEREQENKRPRSRQRETRRNSPSRSRSPVTRRR</sequence>
<dbReference type="Proteomes" id="UP000827092">
    <property type="component" value="Unassembled WGS sequence"/>
</dbReference>
<feature type="compositionally biased region" description="Low complexity" evidence="3">
    <location>
        <begin position="592"/>
        <end position="602"/>
    </location>
</feature>
<feature type="compositionally biased region" description="Basic and acidic residues" evidence="3">
    <location>
        <begin position="648"/>
        <end position="667"/>
    </location>
</feature>
<dbReference type="InterPro" id="IPR036361">
    <property type="entry name" value="SAP_dom_sf"/>
</dbReference>
<dbReference type="InterPro" id="IPR012677">
    <property type="entry name" value="Nucleotide-bd_a/b_plait_sf"/>
</dbReference>
<dbReference type="PANTHER" id="PTHR46589:SF1">
    <property type="entry name" value="APOPTOTIC CHROMATIN CONDENSATION INDUCER IN THE NUCLEUS"/>
    <property type="match status" value="1"/>
</dbReference>
<dbReference type="InterPro" id="IPR032552">
    <property type="entry name" value="RSB_motif"/>
</dbReference>
<evidence type="ECO:0000313" key="7">
    <source>
        <dbReference type="Proteomes" id="UP000827092"/>
    </source>
</evidence>
<feature type="compositionally biased region" description="Basic residues" evidence="3">
    <location>
        <begin position="736"/>
        <end position="756"/>
    </location>
</feature>
<dbReference type="InterPro" id="IPR052793">
    <property type="entry name" value="EJC-associated_protein"/>
</dbReference>
<dbReference type="SUPFAM" id="SSF68906">
    <property type="entry name" value="SAP domain"/>
    <property type="match status" value="1"/>
</dbReference>
<dbReference type="PANTHER" id="PTHR46589">
    <property type="entry name" value="APOPTOTIC CHROMATIN CONDENSATION INDUCER IN THE NUCLEUS"/>
    <property type="match status" value="1"/>
</dbReference>
<dbReference type="InterPro" id="IPR034257">
    <property type="entry name" value="Acinus_RRM"/>
</dbReference>
<dbReference type="InterPro" id="IPR035979">
    <property type="entry name" value="RBD_domain_sf"/>
</dbReference>
<feature type="compositionally biased region" description="Basic and acidic residues" evidence="3">
    <location>
        <begin position="457"/>
        <end position="470"/>
    </location>
</feature>
<proteinExistence type="predicted"/>
<feature type="compositionally biased region" description="Basic and acidic residues" evidence="3">
    <location>
        <begin position="1144"/>
        <end position="1161"/>
    </location>
</feature>
<dbReference type="Gene3D" id="1.10.720.30">
    <property type="entry name" value="SAP domain"/>
    <property type="match status" value="1"/>
</dbReference>
<dbReference type="InterPro" id="IPR000504">
    <property type="entry name" value="RRM_dom"/>
</dbReference>
<dbReference type="SMART" id="SM00513">
    <property type="entry name" value="SAP"/>
    <property type="match status" value="1"/>
</dbReference>
<dbReference type="Gene3D" id="3.30.70.330">
    <property type="match status" value="1"/>
</dbReference>
<dbReference type="GO" id="GO:0003723">
    <property type="term" value="F:RNA binding"/>
    <property type="evidence" value="ECO:0007669"/>
    <property type="project" value="UniProtKB-UniRule"/>
</dbReference>
<feature type="compositionally biased region" description="Polar residues" evidence="3">
    <location>
        <begin position="574"/>
        <end position="585"/>
    </location>
</feature>
<feature type="compositionally biased region" description="Basic and acidic residues" evidence="3">
    <location>
        <begin position="1505"/>
        <end position="1544"/>
    </location>
</feature>
<dbReference type="GO" id="GO:0071011">
    <property type="term" value="C:precatalytic spliceosome"/>
    <property type="evidence" value="ECO:0007669"/>
    <property type="project" value="TreeGrafter"/>
</dbReference>
<feature type="compositionally biased region" description="Basic and acidic residues" evidence="3">
    <location>
        <begin position="676"/>
        <end position="693"/>
    </location>
</feature>
<feature type="compositionally biased region" description="Basic residues" evidence="3">
    <location>
        <begin position="771"/>
        <end position="781"/>
    </location>
</feature>
<reference evidence="6 7" key="1">
    <citation type="journal article" date="2022" name="Nat. Ecol. Evol.">
        <title>A masculinizing supergene underlies an exaggerated male reproductive morph in a spider.</title>
        <authorList>
            <person name="Hendrickx F."/>
            <person name="De Corte Z."/>
            <person name="Sonet G."/>
            <person name="Van Belleghem S.M."/>
            <person name="Kostlbacher S."/>
            <person name="Vangestel C."/>
        </authorList>
    </citation>
    <scope>NUCLEOTIDE SEQUENCE [LARGE SCALE GENOMIC DNA]</scope>
    <source>
        <strain evidence="6">W744_W776</strain>
    </source>
</reference>
<name>A0AAV6UTA1_9ARAC</name>
<evidence type="ECO:0000259" key="4">
    <source>
        <dbReference type="PROSITE" id="PS50102"/>
    </source>
</evidence>
<feature type="compositionally biased region" description="Basic and acidic residues" evidence="3">
    <location>
        <begin position="1439"/>
        <end position="1468"/>
    </location>
</feature>
<feature type="compositionally biased region" description="Basic and acidic residues" evidence="3">
    <location>
        <begin position="757"/>
        <end position="770"/>
    </location>
</feature>
<feature type="region of interest" description="Disordered" evidence="3">
    <location>
        <begin position="1399"/>
        <end position="1479"/>
    </location>
</feature>
<feature type="compositionally biased region" description="Basic and acidic residues" evidence="3">
    <location>
        <begin position="922"/>
        <end position="940"/>
    </location>
</feature>
<feature type="compositionally biased region" description="Polar residues" evidence="3">
    <location>
        <begin position="552"/>
        <end position="565"/>
    </location>
</feature>
<dbReference type="PROSITE" id="PS50102">
    <property type="entry name" value="RRM"/>
    <property type="match status" value="1"/>
</dbReference>
<evidence type="ECO:0000256" key="1">
    <source>
        <dbReference type="ARBA" id="ARBA00022884"/>
    </source>
</evidence>
<dbReference type="CDD" id="cd12432">
    <property type="entry name" value="RRM_ACINU"/>
    <property type="match status" value="1"/>
</dbReference>
<feature type="compositionally biased region" description="Basic and acidic residues" evidence="3">
    <location>
        <begin position="174"/>
        <end position="200"/>
    </location>
</feature>
<feature type="region of interest" description="Disordered" evidence="3">
    <location>
        <begin position="302"/>
        <end position="340"/>
    </location>
</feature>
<feature type="compositionally biased region" description="Polar residues" evidence="3">
    <location>
        <begin position="941"/>
        <end position="954"/>
    </location>
</feature>
<feature type="compositionally biased region" description="Basic and acidic residues" evidence="3">
    <location>
        <begin position="977"/>
        <end position="990"/>
    </location>
</feature>
<evidence type="ECO:0008006" key="8">
    <source>
        <dbReference type="Google" id="ProtNLM"/>
    </source>
</evidence>
<evidence type="ECO:0000313" key="6">
    <source>
        <dbReference type="EMBL" id="KAG8187627.1"/>
    </source>
</evidence>
<feature type="region of interest" description="Disordered" evidence="3">
    <location>
        <begin position="1144"/>
        <end position="1229"/>
    </location>
</feature>
<feature type="compositionally biased region" description="Acidic residues" evidence="3">
    <location>
        <begin position="307"/>
        <end position="317"/>
    </location>
</feature>
<feature type="compositionally biased region" description="Low complexity" evidence="3">
    <location>
        <begin position="1545"/>
        <end position="1558"/>
    </location>
</feature>
<feature type="compositionally biased region" description="Basic and acidic residues" evidence="3">
    <location>
        <begin position="789"/>
        <end position="807"/>
    </location>
</feature>
<feature type="region of interest" description="Disordered" evidence="3">
    <location>
        <begin position="253"/>
        <end position="280"/>
    </location>
</feature>
<dbReference type="Pfam" id="PF16294">
    <property type="entry name" value="RSB_motif"/>
    <property type="match status" value="1"/>
</dbReference>
<dbReference type="PROSITE" id="PS50800">
    <property type="entry name" value="SAP"/>
    <property type="match status" value="1"/>
</dbReference>
<dbReference type="GO" id="GO:0008380">
    <property type="term" value="P:RNA splicing"/>
    <property type="evidence" value="ECO:0007669"/>
    <property type="project" value="TreeGrafter"/>
</dbReference>
<evidence type="ECO:0000256" key="2">
    <source>
        <dbReference type="PROSITE-ProRule" id="PRU00176"/>
    </source>
</evidence>
<keyword evidence="1 2" id="KW-0694">RNA-binding</keyword>
<organism evidence="6 7">
    <name type="scientific">Oedothorax gibbosus</name>
    <dbReference type="NCBI Taxonomy" id="931172"/>
    <lineage>
        <taxon>Eukaryota</taxon>
        <taxon>Metazoa</taxon>
        <taxon>Ecdysozoa</taxon>
        <taxon>Arthropoda</taxon>
        <taxon>Chelicerata</taxon>
        <taxon>Arachnida</taxon>
        <taxon>Araneae</taxon>
        <taxon>Araneomorphae</taxon>
        <taxon>Entelegynae</taxon>
        <taxon>Araneoidea</taxon>
        <taxon>Linyphiidae</taxon>
        <taxon>Erigoninae</taxon>
        <taxon>Oedothorax</taxon>
    </lineage>
</organism>
<gene>
    <name evidence="6" type="ORF">JTE90_027037</name>
</gene>
<feature type="compositionally biased region" description="Basic and acidic residues" evidence="3">
    <location>
        <begin position="1421"/>
        <end position="1431"/>
    </location>
</feature>
<feature type="compositionally biased region" description="Basic and acidic residues" evidence="3">
    <location>
        <begin position="519"/>
        <end position="528"/>
    </location>
</feature>
<feature type="compositionally biased region" description="Basic and acidic residues" evidence="3">
    <location>
        <begin position="1002"/>
        <end position="1086"/>
    </location>
</feature>
<feature type="compositionally biased region" description="Basic and acidic residues" evidence="3">
    <location>
        <begin position="148"/>
        <end position="159"/>
    </location>
</feature>
<feature type="compositionally biased region" description="Basic and acidic residues" evidence="3">
    <location>
        <begin position="103"/>
        <end position="121"/>
    </location>
</feature>
<evidence type="ECO:0000259" key="5">
    <source>
        <dbReference type="PROSITE" id="PS50800"/>
    </source>
</evidence>
<feature type="compositionally biased region" description="Basic and acidic residues" evidence="3">
    <location>
        <begin position="537"/>
        <end position="551"/>
    </location>
</feature>
<feature type="region of interest" description="Disordered" evidence="3">
    <location>
        <begin position="514"/>
        <end position="1120"/>
    </location>
</feature>
<feature type="compositionally biased region" description="Basic and acidic residues" evidence="3">
    <location>
        <begin position="820"/>
        <end position="909"/>
    </location>
</feature>
<evidence type="ECO:0000256" key="3">
    <source>
        <dbReference type="SAM" id="MobiDB-lite"/>
    </source>
</evidence>
<accession>A0AAV6UTA1</accession>
<dbReference type="GO" id="GO:0061574">
    <property type="term" value="C:ASAP complex"/>
    <property type="evidence" value="ECO:0007669"/>
    <property type="project" value="TreeGrafter"/>
</dbReference>
<feature type="compositionally biased region" description="Basic residues" evidence="3">
    <location>
        <begin position="710"/>
        <end position="728"/>
    </location>
</feature>